<evidence type="ECO:0000256" key="1">
    <source>
        <dbReference type="ARBA" id="ARBA00004141"/>
    </source>
</evidence>
<feature type="transmembrane region" description="Helical" evidence="5">
    <location>
        <begin position="445"/>
        <end position="465"/>
    </location>
</feature>
<feature type="transmembrane region" description="Helical" evidence="5">
    <location>
        <begin position="477"/>
        <end position="498"/>
    </location>
</feature>
<dbReference type="Proteomes" id="UP000024635">
    <property type="component" value="Unassembled WGS sequence"/>
</dbReference>
<evidence type="ECO:0000256" key="3">
    <source>
        <dbReference type="ARBA" id="ARBA00022989"/>
    </source>
</evidence>
<dbReference type="Pfam" id="PF00083">
    <property type="entry name" value="Sugar_tr"/>
    <property type="match status" value="1"/>
</dbReference>
<dbReference type="GO" id="GO:0016020">
    <property type="term" value="C:membrane"/>
    <property type="evidence" value="ECO:0007669"/>
    <property type="project" value="UniProtKB-SubCell"/>
</dbReference>
<feature type="transmembrane region" description="Helical" evidence="5">
    <location>
        <begin position="32"/>
        <end position="59"/>
    </location>
</feature>
<keyword evidence="2 5" id="KW-0812">Transmembrane</keyword>
<dbReference type="STRING" id="53326.A0A016VNC8"/>
<dbReference type="GO" id="GO:0022857">
    <property type="term" value="F:transmembrane transporter activity"/>
    <property type="evidence" value="ECO:0007669"/>
    <property type="project" value="InterPro"/>
</dbReference>
<dbReference type="Gene3D" id="1.20.1250.20">
    <property type="entry name" value="MFS general substrate transporter like domains"/>
    <property type="match status" value="1"/>
</dbReference>
<proteinExistence type="predicted"/>
<evidence type="ECO:0000256" key="4">
    <source>
        <dbReference type="ARBA" id="ARBA00023136"/>
    </source>
</evidence>
<accession>A0A016VNC8</accession>
<feature type="transmembrane region" description="Helical" evidence="5">
    <location>
        <begin position="232"/>
        <end position="250"/>
    </location>
</feature>
<dbReference type="PROSITE" id="PS50850">
    <property type="entry name" value="MFS"/>
    <property type="match status" value="1"/>
</dbReference>
<organism evidence="7 8">
    <name type="scientific">Ancylostoma ceylanicum</name>
    <dbReference type="NCBI Taxonomy" id="53326"/>
    <lineage>
        <taxon>Eukaryota</taxon>
        <taxon>Metazoa</taxon>
        <taxon>Ecdysozoa</taxon>
        <taxon>Nematoda</taxon>
        <taxon>Chromadorea</taxon>
        <taxon>Rhabditida</taxon>
        <taxon>Rhabditina</taxon>
        <taxon>Rhabditomorpha</taxon>
        <taxon>Strongyloidea</taxon>
        <taxon>Ancylostomatidae</taxon>
        <taxon>Ancylostomatinae</taxon>
        <taxon>Ancylostoma</taxon>
    </lineage>
</organism>
<feature type="domain" description="Major facilitator superfamily (MFS) profile" evidence="6">
    <location>
        <begin position="38"/>
        <end position="502"/>
    </location>
</feature>
<evidence type="ECO:0000256" key="2">
    <source>
        <dbReference type="ARBA" id="ARBA00022692"/>
    </source>
</evidence>
<comment type="subcellular location">
    <subcellularLocation>
        <location evidence="1">Membrane</location>
        <topology evidence="1">Multi-pass membrane protein</topology>
    </subcellularLocation>
</comment>
<feature type="transmembrane region" description="Helical" evidence="5">
    <location>
        <begin position="353"/>
        <end position="372"/>
    </location>
</feature>
<dbReference type="PANTHER" id="PTHR24064">
    <property type="entry name" value="SOLUTE CARRIER FAMILY 22 MEMBER"/>
    <property type="match status" value="1"/>
</dbReference>
<name>A0A016VNC8_9BILA</name>
<gene>
    <name evidence="7" type="primary">Acey_s0007.g3564</name>
    <name evidence="7" type="synonym">Acey-oat-1</name>
    <name evidence="7" type="ORF">Y032_0007g3564</name>
</gene>
<feature type="transmembrane region" description="Helical" evidence="5">
    <location>
        <begin position="148"/>
        <end position="169"/>
    </location>
</feature>
<dbReference type="AlphaFoldDB" id="A0A016VNC8"/>
<feature type="transmembrane region" description="Helical" evidence="5">
    <location>
        <begin position="320"/>
        <end position="341"/>
    </location>
</feature>
<dbReference type="InterPro" id="IPR005829">
    <property type="entry name" value="Sugar_transporter_CS"/>
</dbReference>
<dbReference type="SUPFAM" id="SSF103473">
    <property type="entry name" value="MFS general substrate transporter"/>
    <property type="match status" value="1"/>
</dbReference>
<feature type="transmembrane region" description="Helical" evidence="5">
    <location>
        <begin position="204"/>
        <end position="226"/>
    </location>
</feature>
<feature type="transmembrane region" description="Helical" evidence="5">
    <location>
        <begin position="384"/>
        <end position="406"/>
    </location>
</feature>
<protein>
    <recommendedName>
        <fullName evidence="6">Major facilitator superfamily (MFS) profile domain-containing protein</fullName>
    </recommendedName>
</protein>
<comment type="caution">
    <text evidence="7">The sequence shown here is derived from an EMBL/GenBank/DDBJ whole genome shotgun (WGS) entry which is preliminary data.</text>
</comment>
<keyword evidence="3 5" id="KW-1133">Transmembrane helix</keyword>
<keyword evidence="8" id="KW-1185">Reference proteome</keyword>
<sequence>MSSNSDEAEQQKLHEDFVEEKQVRNLDEFITLGWYCTIVLFAAEFMTLTSLSSMVYMVYAGISPTISGCGPVIFNSSSEACETLSGLRAASDCVPNIEYQFKSVNVEFDLLCEDGHLVKNSISIQMLGVLIGAMISGQLSDRYGRKTVLIASLLGVSVFSLGTALAFTFVQFTVLRAVVGIFTGGLSAVQGVFLIENIPKHHRMWINTIVTWSPNFIIYPVIAYWCHDWRKLSMFTAAIGVVATVNLCCLHESPRWLIHHGRIDRARLVLAHIRKLNRKTCEKEAEEIEAMLMHEQSIFDAKQKKRKHYHFYHLVYTWKYLVWTVTVCSGIVTASLVNYGLLFNMEKLSGSLYWNNTIFGIIRWGVNIMVGVGDYFCKRVGRKLINFVAITFIMGALAIICGLYLQDLQIKEAWVIRYCTIGVTAMTSQLYIAKFMITNELFPTAVRNIAVSALSVASRLGTIIAPQLFYLADVLPVLPYMVLLVLSFIDCISFHFFLPETKGTNLENHLPPKDQKIFYRKQSVLEE</sequence>
<dbReference type="InterPro" id="IPR005828">
    <property type="entry name" value="MFS_sugar_transport-like"/>
</dbReference>
<evidence type="ECO:0000259" key="6">
    <source>
        <dbReference type="PROSITE" id="PS50850"/>
    </source>
</evidence>
<dbReference type="InterPro" id="IPR020846">
    <property type="entry name" value="MFS_dom"/>
</dbReference>
<dbReference type="EMBL" id="JARK01001343">
    <property type="protein sequence ID" value="EYC29054.1"/>
    <property type="molecule type" value="Genomic_DNA"/>
</dbReference>
<evidence type="ECO:0000256" key="5">
    <source>
        <dbReference type="SAM" id="Phobius"/>
    </source>
</evidence>
<dbReference type="PROSITE" id="PS00216">
    <property type="entry name" value="SUGAR_TRANSPORT_1"/>
    <property type="match status" value="1"/>
</dbReference>
<evidence type="ECO:0000313" key="7">
    <source>
        <dbReference type="EMBL" id="EYC29054.1"/>
    </source>
</evidence>
<feature type="transmembrane region" description="Helical" evidence="5">
    <location>
        <begin position="412"/>
        <end position="433"/>
    </location>
</feature>
<dbReference type="OrthoDB" id="5296287at2759"/>
<dbReference type="PROSITE" id="PS00217">
    <property type="entry name" value="SUGAR_TRANSPORT_2"/>
    <property type="match status" value="1"/>
</dbReference>
<keyword evidence="4 5" id="KW-0472">Membrane</keyword>
<feature type="transmembrane region" description="Helical" evidence="5">
    <location>
        <begin position="175"/>
        <end position="195"/>
    </location>
</feature>
<evidence type="ECO:0000313" key="8">
    <source>
        <dbReference type="Proteomes" id="UP000024635"/>
    </source>
</evidence>
<reference evidence="8" key="1">
    <citation type="journal article" date="2015" name="Nat. Genet.">
        <title>The genome and transcriptome of the zoonotic hookworm Ancylostoma ceylanicum identify infection-specific gene families.</title>
        <authorList>
            <person name="Schwarz E.M."/>
            <person name="Hu Y."/>
            <person name="Antoshechkin I."/>
            <person name="Miller M.M."/>
            <person name="Sternberg P.W."/>
            <person name="Aroian R.V."/>
        </authorList>
    </citation>
    <scope>NUCLEOTIDE SEQUENCE</scope>
    <source>
        <strain evidence="8">HY135</strain>
    </source>
</reference>
<dbReference type="InterPro" id="IPR036259">
    <property type="entry name" value="MFS_trans_sf"/>
</dbReference>